<dbReference type="VEuPathDB" id="FungiDB:AB675_1501"/>
<name>A0A0N1HPJ0_9EURO</name>
<proteinExistence type="predicted"/>
<dbReference type="GeneID" id="28733278"/>
<accession>A0A0N1HPJ0</accession>
<comment type="caution">
    <text evidence="1">The sequence shown here is derived from an EMBL/GenBank/DDBJ whole genome shotgun (WGS) entry which is preliminary data.</text>
</comment>
<protein>
    <submittedName>
        <fullName evidence="1">Uncharacterized protein</fullName>
    </submittedName>
</protein>
<dbReference type="RefSeq" id="XP_017997137.1">
    <property type="nucleotide sequence ID" value="XM_018141398.1"/>
</dbReference>
<dbReference type="AlphaFoldDB" id="A0A0N1HPJ0"/>
<dbReference type="Proteomes" id="UP000038010">
    <property type="component" value="Unassembled WGS sequence"/>
</dbReference>
<evidence type="ECO:0000313" key="1">
    <source>
        <dbReference type="EMBL" id="KPI37174.1"/>
    </source>
</evidence>
<dbReference type="OrthoDB" id="4119328at2759"/>
<organism evidence="1 2">
    <name type="scientific">Cyphellophora attinorum</name>
    <dbReference type="NCBI Taxonomy" id="1664694"/>
    <lineage>
        <taxon>Eukaryota</taxon>
        <taxon>Fungi</taxon>
        <taxon>Dikarya</taxon>
        <taxon>Ascomycota</taxon>
        <taxon>Pezizomycotina</taxon>
        <taxon>Eurotiomycetes</taxon>
        <taxon>Chaetothyriomycetidae</taxon>
        <taxon>Chaetothyriales</taxon>
        <taxon>Cyphellophoraceae</taxon>
        <taxon>Cyphellophora</taxon>
    </lineage>
</organism>
<dbReference type="EMBL" id="LFJN01000025">
    <property type="protein sequence ID" value="KPI37174.1"/>
    <property type="molecule type" value="Genomic_DNA"/>
</dbReference>
<evidence type="ECO:0000313" key="2">
    <source>
        <dbReference type="Proteomes" id="UP000038010"/>
    </source>
</evidence>
<reference evidence="1 2" key="1">
    <citation type="submission" date="2015-06" db="EMBL/GenBank/DDBJ databases">
        <title>Draft genome of the ant-associated black yeast Phialophora attae CBS 131958.</title>
        <authorList>
            <person name="Moreno L.F."/>
            <person name="Stielow B.J."/>
            <person name="de Hoog S."/>
            <person name="Vicente V.A."/>
            <person name="Weiss V.A."/>
            <person name="de Vries M."/>
            <person name="Cruz L.M."/>
            <person name="Souza E.M."/>
        </authorList>
    </citation>
    <scope>NUCLEOTIDE SEQUENCE [LARGE SCALE GENOMIC DNA]</scope>
    <source>
        <strain evidence="1 2">CBS 131958</strain>
    </source>
</reference>
<sequence length="163" mass="18109">MGQLHDLAVVPTLAGPGVLIKRYGNSTNAELTPGEKWTYVLHIGIQETSLASRLSTSFRSLGGRLGRISNVEVINRWLDVLQKDTTAQSQASKAALQVKVKVAFKHSLLPASTTLHEERVVQIAMTEDEVERAKIWDGKLGYDSEDEEEERVQELRVMGAPWL</sequence>
<gene>
    <name evidence="1" type="ORF">AB675_1501</name>
</gene>
<keyword evidence="2" id="KW-1185">Reference proteome</keyword>